<name>A0A0W8FXD1_9ZZZZ</name>
<keyword evidence="1" id="KW-0479">Metal-binding</keyword>
<dbReference type="Gene3D" id="3.90.180.10">
    <property type="entry name" value="Medium-chain alcohol dehydrogenases, catalytic domain"/>
    <property type="match status" value="1"/>
</dbReference>
<dbReference type="InterPro" id="IPR002328">
    <property type="entry name" value="ADH_Zn_CS"/>
</dbReference>
<dbReference type="InterPro" id="IPR036291">
    <property type="entry name" value="NAD(P)-bd_dom_sf"/>
</dbReference>
<keyword evidence="3 5" id="KW-0560">Oxidoreductase</keyword>
<evidence type="ECO:0000313" key="5">
    <source>
        <dbReference type="EMBL" id="KUG25567.1"/>
    </source>
</evidence>
<dbReference type="Pfam" id="PF08240">
    <property type="entry name" value="ADH_N"/>
    <property type="match status" value="1"/>
</dbReference>
<dbReference type="SUPFAM" id="SSF51735">
    <property type="entry name" value="NAD(P)-binding Rossmann-fold domains"/>
    <property type="match status" value="1"/>
</dbReference>
<keyword evidence="2" id="KW-0862">Zinc</keyword>
<dbReference type="SUPFAM" id="SSF50129">
    <property type="entry name" value="GroES-like"/>
    <property type="match status" value="1"/>
</dbReference>
<accession>A0A0W8FXD1</accession>
<dbReference type="PANTHER" id="PTHR43401">
    <property type="entry name" value="L-THREONINE 3-DEHYDROGENASE"/>
    <property type="match status" value="1"/>
</dbReference>
<evidence type="ECO:0000256" key="1">
    <source>
        <dbReference type="ARBA" id="ARBA00022723"/>
    </source>
</evidence>
<dbReference type="AlphaFoldDB" id="A0A0W8FXD1"/>
<dbReference type="SMART" id="SM00829">
    <property type="entry name" value="PKS_ER"/>
    <property type="match status" value="1"/>
</dbReference>
<dbReference type="Pfam" id="PF00107">
    <property type="entry name" value="ADH_zinc_N"/>
    <property type="match status" value="1"/>
</dbReference>
<proteinExistence type="predicted"/>
<comment type="caution">
    <text evidence="5">The sequence shown here is derived from an EMBL/GenBank/DDBJ whole genome shotgun (WGS) entry which is preliminary data.</text>
</comment>
<dbReference type="GO" id="GO:0003939">
    <property type="term" value="F:L-iditol 2-dehydrogenase (NAD+) activity"/>
    <property type="evidence" value="ECO:0007669"/>
    <property type="project" value="UniProtKB-EC"/>
</dbReference>
<evidence type="ECO:0000259" key="4">
    <source>
        <dbReference type="SMART" id="SM00829"/>
    </source>
</evidence>
<dbReference type="EC" id="1.1.1.14" evidence="5"/>
<dbReference type="InterPro" id="IPR013149">
    <property type="entry name" value="ADH-like_C"/>
</dbReference>
<dbReference type="InterPro" id="IPR050129">
    <property type="entry name" value="Zn_alcohol_dh"/>
</dbReference>
<evidence type="ECO:0000256" key="2">
    <source>
        <dbReference type="ARBA" id="ARBA00022833"/>
    </source>
</evidence>
<dbReference type="CDD" id="cd08234">
    <property type="entry name" value="threonine_DH_like"/>
    <property type="match status" value="1"/>
</dbReference>
<sequence>MLAAVYNGVNQIDLSEYPLRKLDNGEVLIEVNYCGVCGTDYHIISGKAPAKIPVILGHEFSGVITDKAYNVNDFQIGDKVAVDPNIYCGNCNYCRKGMVQFCKNHQALGVTLDGGFAEYVIVPTSQIYLLPNNFDLSLAAFAEPLSCCLRGIEQAEIKPGETVTIIGGGSIGLMMIQLVKLSGAAKIILVEPIESRKQIGLKLGADIAFSPDDKNLVKSIFDYTDGGTDVAIECVGKKETVELSLKLAAKGGCIVIFGLAAKNETIELNLQELFRNEIKIHNSFLNPFTFDAAVKLLVSGKINLTGIPTSKVQLKDIKDIFNRVDHTRIIKSQVTN</sequence>
<dbReference type="PANTHER" id="PTHR43401:SF2">
    <property type="entry name" value="L-THREONINE 3-DEHYDROGENASE"/>
    <property type="match status" value="1"/>
</dbReference>
<dbReference type="Gene3D" id="3.40.50.720">
    <property type="entry name" value="NAD(P)-binding Rossmann-like Domain"/>
    <property type="match status" value="1"/>
</dbReference>
<dbReference type="GO" id="GO:0008270">
    <property type="term" value="F:zinc ion binding"/>
    <property type="evidence" value="ECO:0007669"/>
    <property type="project" value="InterPro"/>
</dbReference>
<evidence type="ECO:0000256" key="3">
    <source>
        <dbReference type="ARBA" id="ARBA00023002"/>
    </source>
</evidence>
<protein>
    <submittedName>
        <fullName evidence="5">Sorbitol dehydrogenase</fullName>
        <ecNumber evidence="5">1.1.1.14</ecNumber>
    </submittedName>
</protein>
<organism evidence="5">
    <name type="scientific">hydrocarbon metagenome</name>
    <dbReference type="NCBI Taxonomy" id="938273"/>
    <lineage>
        <taxon>unclassified sequences</taxon>
        <taxon>metagenomes</taxon>
        <taxon>ecological metagenomes</taxon>
    </lineage>
</organism>
<dbReference type="EMBL" id="LNQE01000651">
    <property type="protein sequence ID" value="KUG25567.1"/>
    <property type="molecule type" value="Genomic_DNA"/>
</dbReference>
<dbReference type="PROSITE" id="PS00059">
    <property type="entry name" value="ADH_ZINC"/>
    <property type="match status" value="1"/>
</dbReference>
<dbReference type="InterPro" id="IPR013154">
    <property type="entry name" value="ADH-like_N"/>
</dbReference>
<reference evidence="5" key="1">
    <citation type="journal article" date="2015" name="Proc. Natl. Acad. Sci. U.S.A.">
        <title>Networks of energetic and metabolic interactions define dynamics in microbial communities.</title>
        <authorList>
            <person name="Embree M."/>
            <person name="Liu J.K."/>
            <person name="Al-Bassam M.M."/>
            <person name="Zengler K."/>
        </authorList>
    </citation>
    <scope>NUCLEOTIDE SEQUENCE</scope>
</reference>
<feature type="domain" description="Enoyl reductase (ER)" evidence="4">
    <location>
        <begin position="8"/>
        <end position="330"/>
    </location>
</feature>
<dbReference type="InterPro" id="IPR020843">
    <property type="entry name" value="ER"/>
</dbReference>
<dbReference type="InterPro" id="IPR011032">
    <property type="entry name" value="GroES-like_sf"/>
</dbReference>
<gene>
    <name evidence="5" type="ORF">ASZ90_004605</name>
</gene>